<dbReference type="EMBL" id="JARJCM010000031">
    <property type="protein sequence ID" value="KAJ7038552.1"/>
    <property type="molecule type" value="Genomic_DNA"/>
</dbReference>
<dbReference type="Proteomes" id="UP001218188">
    <property type="component" value="Unassembled WGS sequence"/>
</dbReference>
<feature type="region of interest" description="Disordered" evidence="1">
    <location>
        <begin position="121"/>
        <end position="164"/>
    </location>
</feature>
<feature type="compositionally biased region" description="Acidic residues" evidence="1">
    <location>
        <begin position="59"/>
        <end position="80"/>
    </location>
</feature>
<feature type="compositionally biased region" description="Basic residues" evidence="1">
    <location>
        <begin position="143"/>
        <end position="153"/>
    </location>
</feature>
<feature type="compositionally biased region" description="Low complexity" evidence="1">
    <location>
        <begin position="251"/>
        <end position="263"/>
    </location>
</feature>
<feature type="compositionally biased region" description="Polar residues" evidence="1">
    <location>
        <begin position="428"/>
        <end position="440"/>
    </location>
</feature>
<name>A0AAD6T3J3_9AGAR</name>
<sequence>MSAKTRLQKSREAAESFPLDASQYVDNAAVKSVESELSDLSDEPGSLEAFIDDGKAQEDDNQGENESETADGADGPEGDAAEYASEGGAPAITGIVTAATEASSIDVDLQSPEDVLMVDANGQANLETPYSGDDRAPSNASIAKRKRQHRKSTKPVYDSESDQDTASALIAGDKMFVDARGVKSSLLAPPLRTRSAVLLSEVGGSVVTDTVLPKLSSNASSSSQPVVATDLDANHSSDLDADQREGKKQRVSQSSSRQISTKSSSKKKSKKPEVVDDGHMSEAMQGTVKTMMQSELPGIADAVLARLLPALKDVLAATSAPLQPALAAPQPIEPTSALVDTANRALTTPFVARHDPAVMALPSVEPTVTPPAQPVPGEVSMPATANSANASVAPPVVSLQPSAMDASPASEHDIARSSSKLPIGVGFTSLSTQSPVTPSKPTGKERAVDPSPTKIDMSSMTFFNSSFSAEPAPVSDNAKSSPSKTKILAGLEGMASATRVKEESVEDGVPMAGKGAFLDDIEAYKLNYDPSYPCQVADLELQDKLLVGSYKGLPPLPNRSVLPSFTRNDASEDEVKGGRVRFSVWPKVVKNCTAATISGAVTFEKSGLYINPSRVSPVDVTVRPTKQGTKTTSHMRINVDNSVATCVSCGMCVESWVTRTAKTFGSNPREYKCISLVMHNQDWERWAAWMCLCFNEQQLYASMSGRAIQIRSIMSNPDDDNNRSWAGSINPDIMKPVRSANSSPTKFKTKYALGHDETVPVYDCTNHDLDMDEELQSMDSLPRWKGEVPVGSFVIVGYSASTYPGTVGGSGPKVAHLSCNLLWAIVCGIPK</sequence>
<organism evidence="2 3">
    <name type="scientific">Mycena alexandri</name>
    <dbReference type="NCBI Taxonomy" id="1745969"/>
    <lineage>
        <taxon>Eukaryota</taxon>
        <taxon>Fungi</taxon>
        <taxon>Dikarya</taxon>
        <taxon>Basidiomycota</taxon>
        <taxon>Agaricomycotina</taxon>
        <taxon>Agaricomycetes</taxon>
        <taxon>Agaricomycetidae</taxon>
        <taxon>Agaricales</taxon>
        <taxon>Marasmiineae</taxon>
        <taxon>Mycenaceae</taxon>
        <taxon>Mycena</taxon>
    </lineage>
</organism>
<evidence type="ECO:0000313" key="3">
    <source>
        <dbReference type="Proteomes" id="UP001218188"/>
    </source>
</evidence>
<feature type="region of interest" description="Disordered" evidence="1">
    <location>
        <begin position="215"/>
        <end position="281"/>
    </location>
</feature>
<proteinExistence type="predicted"/>
<gene>
    <name evidence="2" type="ORF">C8F04DRAFT_1324377</name>
</gene>
<reference evidence="2" key="1">
    <citation type="submission" date="2023-03" db="EMBL/GenBank/DDBJ databases">
        <title>Massive genome expansion in bonnet fungi (Mycena s.s.) driven by repeated elements and novel gene families across ecological guilds.</title>
        <authorList>
            <consortium name="Lawrence Berkeley National Laboratory"/>
            <person name="Harder C.B."/>
            <person name="Miyauchi S."/>
            <person name="Viragh M."/>
            <person name="Kuo A."/>
            <person name="Thoen E."/>
            <person name="Andreopoulos B."/>
            <person name="Lu D."/>
            <person name="Skrede I."/>
            <person name="Drula E."/>
            <person name="Henrissat B."/>
            <person name="Morin E."/>
            <person name="Kohler A."/>
            <person name="Barry K."/>
            <person name="LaButti K."/>
            <person name="Morin E."/>
            <person name="Salamov A."/>
            <person name="Lipzen A."/>
            <person name="Mereny Z."/>
            <person name="Hegedus B."/>
            <person name="Baldrian P."/>
            <person name="Stursova M."/>
            <person name="Weitz H."/>
            <person name="Taylor A."/>
            <person name="Grigoriev I.V."/>
            <person name="Nagy L.G."/>
            <person name="Martin F."/>
            <person name="Kauserud H."/>
        </authorList>
    </citation>
    <scope>NUCLEOTIDE SEQUENCE</scope>
    <source>
        <strain evidence="2">CBHHK200</strain>
    </source>
</reference>
<comment type="caution">
    <text evidence="2">The sequence shown here is derived from an EMBL/GenBank/DDBJ whole genome shotgun (WGS) entry which is preliminary data.</text>
</comment>
<evidence type="ECO:0000256" key="1">
    <source>
        <dbReference type="SAM" id="MobiDB-lite"/>
    </source>
</evidence>
<evidence type="ECO:0000313" key="2">
    <source>
        <dbReference type="EMBL" id="KAJ7038552.1"/>
    </source>
</evidence>
<protein>
    <submittedName>
        <fullName evidence="2">Uncharacterized protein</fullName>
    </submittedName>
</protein>
<accession>A0AAD6T3J3</accession>
<feature type="region of interest" description="Disordered" evidence="1">
    <location>
        <begin position="1"/>
        <end position="20"/>
    </location>
</feature>
<dbReference type="AlphaFoldDB" id="A0AAD6T3J3"/>
<feature type="compositionally biased region" description="Basic and acidic residues" evidence="1">
    <location>
        <begin position="232"/>
        <end position="248"/>
    </location>
</feature>
<feature type="region of interest" description="Disordered" evidence="1">
    <location>
        <begin position="427"/>
        <end position="454"/>
    </location>
</feature>
<feature type="region of interest" description="Disordered" evidence="1">
    <location>
        <begin position="35"/>
        <end position="88"/>
    </location>
</feature>
<feature type="compositionally biased region" description="Basic and acidic residues" evidence="1">
    <location>
        <begin position="271"/>
        <end position="280"/>
    </location>
</feature>
<keyword evidence="3" id="KW-1185">Reference proteome</keyword>